<keyword evidence="2" id="KW-1185">Reference proteome</keyword>
<dbReference type="EMBL" id="JACYXC010000001">
    <property type="protein sequence ID" value="MBH5334228.1"/>
    <property type="molecule type" value="Genomic_DNA"/>
</dbReference>
<evidence type="ECO:0000313" key="1">
    <source>
        <dbReference type="EMBL" id="MBH5334228.1"/>
    </source>
</evidence>
<accession>A0ABS0NGB1</accession>
<sequence length="239" mass="24583">MVADRLTRAVREQLTLGRLLPLGGPADGAWLTEQAAQRVLRSAESRVAGARLGMVRIGLAEPAGTARPVVPAPVSALPPGPLRIGVTCVVTAGRPLRTVAQELRTALHRCAVDRLGLEIDSIDLRVTALLEELPPPGPPAAPAHVRKPHIGADMVAVAGAVRAVPGVAALTPVLGGSAQPVRAEDRTDADGAPLGRHVEVQLAVAEGHRALDVARAVRATVGRTVAAPATVAVLVTDVR</sequence>
<protein>
    <submittedName>
        <fullName evidence="1">Nucleopolyhedrovirus P10 family protein</fullName>
    </submittedName>
</protein>
<organism evidence="1 2">
    <name type="scientific">Streptomyces pactum</name>
    <dbReference type="NCBI Taxonomy" id="68249"/>
    <lineage>
        <taxon>Bacteria</taxon>
        <taxon>Bacillati</taxon>
        <taxon>Actinomycetota</taxon>
        <taxon>Actinomycetes</taxon>
        <taxon>Kitasatosporales</taxon>
        <taxon>Streptomycetaceae</taxon>
        <taxon>Streptomyces</taxon>
    </lineage>
</organism>
<evidence type="ECO:0000313" key="2">
    <source>
        <dbReference type="Proteomes" id="UP000807371"/>
    </source>
</evidence>
<comment type="caution">
    <text evidence="1">The sequence shown here is derived from an EMBL/GenBank/DDBJ whole genome shotgun (WGS) entry which is preliminary data.</text>
</comment>
<reference evidence="1 2" key="1">
    <citation type="submission" date="2020-09" db="EMBL/GenBank/DDBJ databases">
        <title>Biosynthesis of the nuclear factor of activated T cells inhibitor NFAT-133 and its congeners in Streptomyces pactum.</title>
        <authorList>
            <person name="Zhou W."/>
            <person name="Posri P."/>
            <person name="Abugrain M.E."/>
            <person name="Weisberg A.J."/>
            <person name="Chang J.H."/>
            <person name="Mahmud T."/>
        </authorList>
    </citation>
    <scope>NUCLEOTIDE SEQUENCE [LARGE SCALE GENOMIC DNA]</scope>
    <source>
        <strain evidence="1 2">ATCC 27456</strain>
    </source>
</reference>
<gene>
    <name evidence="1" type="ORF">IHE55_05180</name>
</gene>
<name>A0ABS0NGB1_9ACTN</name>
<dbReference type="Proteomes" id="UP000807371">
    <property type="component" value="Unassembled WGS sequence"/>
</dbReference>
<proteinExistence type="predicted"/>